<sequence>MNNEKTVLKMEHIVKSFYGVNVLKDVSLYLKEGEIQALMGENGAGKSTLMKILGGIYSKDSGKITVNGKEVEIKTPLAARELHICLVHQEISLVPQLSIADNIFLGSELKRGLLEDKKAMREKAREAIETLELRIPVTTKVYKLSVAQQQLVEIAKALVFDAKIIVLDEPTAAISEKEAESLFVYLKKLKEKGISIIYISHRMEEIFRVCDSITIMRDGLVVSNKRAEETDKSEVISAMVGRSITDFFGDNHPQGTEDILEVKGLNNRYLKNVSFTLKKGEILGFAGLVGAGRTELARAIFGLDKADSGEIFLNGKKINCSKPYEAMKCGIGLIPEDRKQSGLFLEKSISYNLTLLVLRKFIKGIFVNDKKRNEIIREYSEKLSIKMAGVEQHCAQLSGGNQQKVVISKWLAYGPKVLIMDEPTRGVDVGAKAEIYHLINDLANEGYSIIMISSELPEIINMSSRIVVMHEGRITGILDGKETEFVQEEIMNYAIGGKVDEKYENEK</sequence>
<reference evidence="11" key="2">
    <citation type="submission" date="2013-06" db="EMBL/GenBank/DDBJ databases">
        <title>Draft genome sequence of Clostridium hylemonae (DSM 15053).</title>
        <authorList>
            <person name="Sudarsanam P."/>
            <person name="Ley R."/>
            <person name="Guruge J."/>
            <person name="Turnbaugh P.J."/>
            <person name="Mahowald M."/>
            <person name="Liep D."/>
            <person name="Gordon J."/>
        </authorList>
    </citation>
    <scope>NUCLEOTIDE SEQUENCE</scope>
    <source>
        <strain evidence="11">DSM 15053</strain>
    </source>
</reference>
<dbReference type="FunFam" id="3.40.50.300:FF:000127">
    <property type="entry name" value="Ribose import ATP-binding protein RbsA"/>
    <property type="match status" value="1"/>
</dbReference>
<dbReference type="Gene3D" id="3.40.50.300">
    <property type="entry name" value="P-loop containing nucleotide triphosphate hydrolases"/>
    <property type="match status" value="2"/>
</dbReference>
<keyword evidence="6" id="KW-0547">Nucleotide-binding</keyword>
<dbReference type="InterPro" id="IPR017871">
    <property type="entry name" value="ABC_transporter-like_CS"/>
</dbReference>
<proteinExistence type="predicted"/>
<keyword evidence="7 11" id="KW-0067">ATP-binding</keyword>
<reference evidence="11" key="1">
    <citation type="submission" date="2009-02" db="EMBL/GenBank/DDBJ databases">
        <authorList>
            <person name="Fulton L."/>
            <person name="Clifton S."/>
            <person name="Fulton B."/>
            <person name="Xu J."/>
            <person name="Minx P."/>
            <person name="Pepin K.H."/>
            <person name="Johnson M."/>
            <person name="Bhonagiri V."/>
            <person name="Nash W.E."/>
            <person name="Mardis E.R."/>
            <person name="Wilson R.K."/>
        </authorList>
    </citation>
    <scope>NUCLEOTIDE SEQUENCE [LARGE SCALE GENOMIC DNA]</scope>
    <source>
        <strain evidence="11">DSM 15053</strain>
    </source>
</reference>
<dbReference type="OrthoDB" id="9771863at2"/>
<dbReference type="InterPro" id="IPR003593">
    <property type="entry name" value="AAA+_ATPase"/>
</dbReference>
<evidence type="ECO:0000256" key="3">
    <source>
        <dbReference type="ARBA" id="ARBA00022475"/>
    </source>
</evidence>
<dbReference type="PROSITE" id="PS50893">
    <property type="entry name" value="ABC_TRANSPORTER_2"/>
    <property type="match status" value="2"/>
</dbReference>
<dbReference type="EMBL" id="ABYI02000012">
    <property type="protein sequence ID" value="EEG75365.1"/>
    <property type="molecule type" value="Genomic_DNA"/>
</dbReference>
<dbReference type="STRING" id="553973.CLOHYLEM_04595"/>
<keyword evidence="3" id="KW-1003">Cell membrane</keyword>
<evidence type="ECO:0000256" key="2">
    <source>
        <dbReference type="ARBA" id="ARBA00022448"/>
    </source>
</evidence>
<dbReference type="Pfam" id="PF00005">
    <property type="entry name" value="ABC_tran"/>
    <property type="match status" value="2"/>
</dbReference>
<dbReference type="HOGENOM" id="CLU_000604_92_3_9"/>
<dbReference type="eggNOG" id="COG1129">
    <property type="taxonomic scope" value="Bacteria"/>
</dbReference>
<dbReference type="AlphaFoldDB" id="C0BXQ8"/>
<name>C0BXQ8_9FIRM</name>
<evidence type="ECO:0000256" key="7">
    <source>
        <dbReference type="ARBA" id="ARBA00022840"/>
    </source>
</evidence>
<dbReference type="PANTHER" id="PTHR43790">
    <property type="entry name" value="CARBOHYDRATE TRANSPORT ATP-BINDING PROTEIN MG119-RELATED"/>
    <property type="match status" value="1"/>
</dbReference>
<dbReference type="PROSITE" id="PS00211">
    <property type="entry name" value="ABC_TRANSPORTER_1"/>
    <property type="match status" value="1"/>
</dbReference>
<evidence type="ECO:0000256" key="5">
    <source>
        <dbReference type="ARBA" id="ARBA00022737"/>
    </source>
</evidence>
<dbReference type="SUPFAM" id="SSF52540">
    <property type="entry name" value="P-loop containing nucleoside triphosphate hydrolases"/>
    <property type="match status" value="2"/>
</dbReference>
<feature type="domain" description="ABC transporter" evidence="10">
    <location>
        <begin position="254"/>
        <end position="496"/>
    </location>
</feature>
<dbReference type="Proteomes" id="UP000004893">
    <property type="component" value="Unassembled WGS sequence"/>
</dbReference>
<dbReference type="CDD" id="cd03215">
    <property type="entry name" value="ABC_Carb_Monos_II"/>
    <property type="match status" value="1"/>
</dbReference>
<dbReference type="PANTHER" id="PTHR43790:SF3">
    <property type="entry name" value="D-ALLOSE IMPORT ATP-BINDING PROTEIN ALSA-RELATED"/>
    <property type="match status" value="1"/>
</dbReference>
<evidence type="ECO:0000256" key="9">
    <source>
        <dbReference type="ARBA" id="ARBA00023136"/>
    </source>
</evidence>
<dbReference type="InterPro" id="IPR050107">
    <property type="entry name" value="ABC_carbohydrate_import_ATPase"/>
</dbReference>
<evidence type="ECO:0000313" key="12">
    <source>
        <dbReference type="Proteomes" id="UP000004893"/>
    </source>
</evidence>
<dbReference type="GO" id="GO:0005524">
    <property type="term" value="F:ATP binding"/>
    <property type="evidence" value="ECO:0007669"/>
    <property type="project" value="UniProtKB-KW"/>
</dbReference>
<dbReference type="InterPro" id="IPR003439">
    <property type="entry name" value="ABC_transporter-like_ATP-bd"/>
</dbReference>
<feature type="domain" description="ABC transporter" evidence="10">
    <location>
        <begin position="8"/>
        <end position="243"/>
    </location>
</feature>
<keyword evidence="5" id="KW-0677">Repeat</keyword>
<keyword evidence="9" id="KW-0472">Membrane</keyword>
<evidence type="ECO:0000256" key="1">
    <source>
        <dbReference type="ARBA" id="ARBA00004202"/>
    </source>
</evidence>
<dbReference type="GO" id="GO:0005886">
    <property type="term" value="C:plasma membrane"/>
    <property type="evidence" value="ECO:0007669"/>
    <property type="project" value="UniProtKB-SubCell"/>
</dbReference>
<comment type="caution">
    <text evidence="11">The sequence shown here is derived from an EMBL/GenBank/DDBJ whole genome shotgun (WGS) entry which is preliminary data.</text>
</comment>
<evidence type="ECO:0000256" key="8">
    <source>
        <dbReference type="ARBA" id="ARBA00022967"/>
    </source>
</evidence>
<dbReference type="GO" id="GO:0016887">
    <property type="term" value="F:ATP hydrolysis activity"/>
    <property type="evidence" value="ECO:0007669"/>
    <property type="project" value="InterPro"/>
</dbReference>
<dbReference type="CDD" id="cd03216">
    <property type="entry name" value="ABC_Carb_Monos_I"/>
    <property type="match status" value="1"/>
</dbReference>
<comment type="subcellular location">
    <subcellularLocation>
        <location evidence="1">Cell membrane</location>
        <topology evidence="1">Peripheral membrane protein</topology>
    </subcellularLocation>
</comment>
<dbReference type="SMART" id="SM00382">
    <property type="entry name" value="AAA"/>
    <property type="match status" value="2"/>
</dbReference>
<dbReference type="RefSeq" id="WP_006441928.1">
    <property type="nucleotide sequence ID" value="NZ_CP036524.1"/>
</dbReference>
<evidence type="ECO:0000256" key="6">
    <source>
        <dbReference type="ARBA" id="ARBA00022741"/>
    </source>
</evidence>
<keyword evidence="8" id="KW-1278">Translocase</keyword>
<evidence type="ECO:0000256" key="4">
    <source>
        <dbReference type="ARBA" id="ARBA00022597"/>
    </source>
</evidence>
<evidence type="ECO:0000259" key="10">
    <source>
        <dbReference type="PROSITE" id="PS50893"/>
    </source>
</evidence>
<accession>C0BXQ8</accession>
<keyword evidence="4" id="KW-0762">Sugar transport</keyword>
<keyword evidence="12" id="KW-1185">Reference proteome</keyword>
<protein>
    <submittedName>
        <fullName evidence="11">ABC transporter, ATP-binding protein</fullName>
    </submittedName>
</protein>
<keyword evidence="2" id="KW-0813">Transport</keyword>
<gene>
    <name evidence="11" type="ORF">CLOHYLEM_04595</name>
</gene>
<dbReference type="InterPro" id="IPR027417">
    <property type="entry name" value="P-loop_NTPase"/>
</dbReference>
<evidence type="ECO:0000313" key="11">
    <source>
        <dbReference type="EMBL" id="EEG75365.1"/>
    </source>
</evidence>
<organism evidence="11 12">
    <name type="scientific">[Clostridium] hylemonae DSM 15053</name>
    <dbReference type="NCBI Taxonomy" id="553973"/>
    <lineage>
        <taxon>Bacteria</taxon>
        <taxon>Bacillati</taxon>
        <taxon>Bacillota</taxon>
        <taxon>Clostridia</taxon>
        <taxon>Lachnospirales</taxon>
        <taxon>Lachnospiraceae</taxon>
    </lineage>
</organism>